<dbReference type="RefSeq" id="XP_033687343.1">
    <property type="nucleotide sequence ID" value="XM_033832992.1"/>
</dbReference>
<evidence type="ECO:0000313" key="2">
    <source>
        <dbReference type="EMBL" id="KAF2252339.1"/>
    </source>
</evidence>
<reference evidence="2" key="1">
    <citation type="journal article" date="2020" name="Stud. Mycol.">
        <title>101 Dothideomycetes genomes: a test case for predicting lifestyles and emergence of pathogens.</title>
        <authorList>
            <person name="Haridas S."/>
            <person name="Albert R."/>
            <person name="Binder M."/>
            <person name="Bloem J."/>
            <person name="Labutti K."/>
            <person name="Salamov A."/>
            <person name="Andreopoulos B."/>
            <person name="Baker S."/>
            <person name="Barry K."/>
            <person name="Bills G."/>
            <person name="Bluhm B."/>
            <person name="Cannon C."/>
            <person name="Castanera R."/>
            <person name="Culley D."/>
            <person name="Daum C."/>
            <person name="Ezra D."/>
            <person name="Gonzalez J."/>
            <person name="Henrissat B."/>
            <person name="Kuo A."/>
            <person name="Liang C."/>
            <person name="Lipzen A."/>
            <person name="Lutzoni F."/>
            <person name="Magnuson J."/>
            <person name="Mondo S."/>
            <person name="Nolan M."/>
            <person name="Ohm R."/>
            <person name="Pangilinan J."/>
            <person name="Park H.-J."/>
            <person name="Ramirez L."/>
            <person name="Alfaro M."/>
            <person name="Sun H."/>
            <person name="Tritt A."/>
            <person name="Yoshinaga Y."/>
            <person name="Zwiers L.-H."/>
            <person name="Turgeon B."/>
            <person name="Goodwin S."/>
            <person name="Spatafora J."/>
            <person name="Crous P."/>
            <person name="Grigoriev I."/>
        </authorList>
    </citation>
    <scope>NUCLEOTIDE SEQUENCE</scope>
    <source>
        <strain evidence="2">CBS 122368</strain>
    </source>
</reference>
<feature type="compositionally biased region" description="Basic residues" evidence="1">
    <location>
        <begin position="1"/>
        <end position="10"/>
    </location>
</feature>
<dbReference type="OrthoDB" id="5272396at2759"/>
<sequence length="393" mass="46601">MARRHRKVKHTSKDIKDLLDSPTLHHKKTSKQQPLEWEEDSEGDLQPVFPTVVEYKYDSKDLEPYNKLNLLHQEKRDIQKLVSRTTTISISEVARRNPSTSLSLLAGHIRFIPQGNRFWGVDKYQVFPLHVSLLCKLIRSEAAQVFYGENEFRFAKQLRHLSLTAWARNIGDFNAGWLQTVTICTPFIGKKIKYHFAIRWLNCTCEYHLEHYGWTKSLPRKSQFQFHEKFNALVGFLMEAPSLQRLNLVLPWDWQYSARLDKIRAEYGPGSMANEPIWTALEKLLCAKRSLVVTVIRLWYDESDLWENELNHERHIKKLRQRLGIWNSQMQRVDDAWCYRGRYAYWEMPPSIREGHLEDVLLDLRFLFTDETWYEVERAGYEDGSRWLKTAQG</sequence>
<gene>
    <name evidence="2" type="ORF">BU26DRAFT_562087</name>
</gene>
<dbReference type="GeneID" id="54586322"/>
<dbReference type="Proteomes" id="UP000800094">
    <property type="component" value="Unassembled WGS sequence"/>
</dbReference>
<dbReference type="AlphaFoldDB" id="A0A6A6IPZ9"/>
<keyword evidence="3" id="KW-1185">Reference proteome</keyword>
<dbReference type="EMBL" id="ML987192">
    <property type="protein sequence ID" value="KAF2252339.1"/>
    <property type="molecule type" value="Genomic_DNA"/>
</dbReference>
<accession>A0A6A6IPZ9</accession>
<evidence type="ECO:0000313" key="3">
    <source>
        <dbReference type="Proteomes" id="UP000800094"/>
    </source>
</evidence>
<protein>
    <submittedName>
        <fullName evidence="2">Uncharacterized protein</fullName>
    </submittedName>
</protein>
<name>A0A6A6IPZ9_9PLEO</name>
<evidence type="ECO:0000256" key="1">
    <source>
        <dbReference type="SAM" id="MobiDB-lite"/>
    </source>
</evidence>
<feature type="region of interest" description="Disordered" evidence="1">
    <location>
        <begin position="1"/>
        <end position="43"/>
    </location>
</feature>
<organism evidence="2 3">
    <name type="scientific">Trematosphaeria pertusa</name>
    <dbReference type="NCBI Taxonomy" id="390896"/>
    <lineage>
        <taxon>Eukaryota</taxon>
        <taxon>Fungi</taxon>
        <taxon>Dikarya</taxon>
        <taxon>Ascomycota</taxon>
        <taxon>Pezizomycotina</taxon>
        <taxon>Dothideomycetes</taxon>
        <taxon>Pleosporomycetidae</taxon>
        <taxon>Pleosporales</taxon>
        <taxon>Massarineae</taxon>
        <taxon>Trematosphaeriaceae</taxon>
        <taxon>Trematosphaeria</taxon>
    </lineage>
</organism>
<proteinExistence type="predicted"/>